<sequence length="69" mass="7876">MNGELMSQHIEFVADRLLGALGCGKIYNFHGPRRFIDRSLISKIGVKGKKKHYSSYGHLFLVKEAAYYD</sequence>
<organism evidence="1 2">
    <name type="scientific">Carya illinoinensis</name>
    <name type="common">Pecan</name>
    <dbReference type="NCBI Taxonomy" id="32201"/>
    <lineage>
        <taxon>Eukaryota</taxon>
        <taxon>Viridiplantae</taxon>
        <taxon>Streptophyta</taxon>
        <taxon>Embryophyta</taxon>
        <taxon>Tracheophyta</taxon>
        <taxon>Spermatophyta</taxon>
        <taxon>Magnoliopsida</taxon>
        <taxon>eudicotyledons</taxon>
        <taxon>Gunneridae</taxon>
        <taxon>Pentapetalae</taxon>
        <taxon>rosids</taxon>
        <taxon>fabids</taxon>
        <taxon>Fagales</taxon>
        <taxon>Juglandaceae</taxon>
        <taxon>Carya</taxon>
    </lineage>
</organism>
<dbReference type="AlphaFoldDB" id="A0A922J5T7"/>
<protein>
    <submittedName>
        <fullName evidence="1">Uncharacterized protein</fullName>
    </submittedName>
</protein>
<evidence type="ECO:0000313" key="1">
    <source>
        <dbReference type="EMBL" id="KAG6693114.1"/>
    </source>
</evidence>
<gene>
    <name evidence="1" type="ORF">I3842_10G149500</name>
</gene>
<comment type="caution">
    <text evidence="1">The sequence shown here is derived from an EMBL/GenBank/DDBJ whole genome shotgun (WGS) entry which is preliminary data.</text>
</comment>
<name>A0A922J5T7_CARIL</name>
<proteinExistence type="predicted"/>
<accession>A0A922J5T7</accession>
<reference evidence="1" key="1">
    <citation type="submission" date="2021-01" db="EMBL/GenBank/DDBJ databases">
        <authorList>
            <person name="Lovell J.T."/>
            <person name="Bentley N."/>
            <person name="Bhattarai G."/>
            <person name="Jenkins J.W."/>
            <person name="Sreedasyam A."/>
            <person name="Alarcon Y."/>
            <person name="Bock C."/>
            <person name="Boston L."/>
            <person name="Carlson J."/>
            <person name="Cervantes K."/>
            <person name="Clermont K."/>
            <person name="Krom N."/>
            <person name="Kubenka K."/>
            <person name="Mamidi S."/>
            <person name="Mattison C."/>
            <person name="Monteros M."/>
            <person name="Pisani C."/>
            <person name="Plott C."/>
            <person name="Rajasekar S."/>
            <person name="Rhein H.S."/>
            <person name="Rohla C."/>
            <person name="Song M."/>
            <person name="Hilaire R.S."/>
            <person name="Shu S."/>
            <person name="Wells L."/>
            <person name="Wang X."/>
            <person name="Webber J."/>
            <person name="Heerema R.J."/>
            <person name="Klein P."/>
            <person name="Conner P."/>
            <person name="Grauke L."/>
            <person name="Grimwood J."/>
            <person name="Schmutz J."/>
            <person name="Randall J.J."/>
        </authorList>
    </citation>
    <scope>NUCLEOTIDE SEQUENCE</scope>
    <source>
        <tissue evidence="1">Leaf</tissue>
    </source>
</reference>
<dbReference type="EMBL" id="CM031834">
    <property type="protein sequence ID" value="KAG6693114.1"/>
    <property type="molecule type" value="Genomic_DNA"/>
</dbReference>
<evidence type="ECO:0000313" key="2">
    <source>
        <dbReference type="Proteomes" id="UP000811246"/>
    </source>
</evidence>
<dbReference type="Proteomes" id="UP000811246">
    <property type="component" value="Chromosome 10"/>
</dbReference>